<dbReference type="AlphaFoldDB" id="A0A0L8I3W9"/>
<name>A0A0L8I3W9_OCTBM</name>
<organism evidence="1">
    <name type="scientific">Octopus bimaculoides</name>
    <name type="common">California two-spotted octopus</name>
    <dbReference type="NCBI Taxonomy" id="37653"/>
    <lineage>
        <taxon>Eukaryota</taxon>
        <taxon>Metazoa</taxon>
        <taxon>Spiralia</taxon>
        <taxon>Lophotrochozoa</taxon>
        <taxon>Mollusca</taxon>
        <taxon>Cephalopoda</taxon>
        <taxon>Coleoidea</taxon>
        <taxon>Octopodiformes</taxon>
        <taxon>Octopoda</taxon>
        <taxon>Incirrata</taxon>
        <taxon>Octopodidae</taxon>
        <taxon>Octopus</taxon>
    </lineage>
</organism>
<gene>
    <name evidence="1" type="ORF">OCBIM_22036065mg</name>
</gene>
<dbReference type="EMBL" id="KQ416616">
    <property type="protein sequence ID" value="KOF96203.1"/>
    <property type="molecule type" value="Genomic_DNA"/>
</dbReference>
<accession>A0A0L8I3W9</accession>
<reference evidence="1" key="1">
    <citation type="submission" date="2015-07" db="EMBL/GenBank/DDBJ databases">
        <title>MeaNS - Measles Nucleotide Surveillance Program.</title>
        <authorList>
            <person name="Tran T."/>
            <person name="Druce J."/>
        </authorList>
    </citation>
    <scope>NUCLEOTIDE SEQUENCE</scope>
    <source>
        <strain evidence="1">UCB-OBI-ISO-001</strain>
        <tissue evidence="1">Gonad</tissue>
    </source>
</reference>
<evidence type="ECO:0000313" key="1">
    <source>
        <dbReference type="EMBL" id="KOF96203.1"/>
    </source>
</evidence>
<protein>
    <submittedName>
        <fullName evidence="1">Uncharacterized protein</fullName>
    </submittedName>
</protein>
<sequence>MAYKHLPCCNCFRSSTRSQIRSLANSESLSQATKTRKAVTCCLRKITAKQQLHFIRHCISLKVYPKRIYKTVEALNLKKGQSSRLKHILMTNLKSKLYIHLATKEKEKRESLAKVKNLLNNQEMKQLKELLRCECNSVWNRCVQHFERNYHGRYNYLTTTQQLNNLT</sequence>
<proteinExistence type="predicted"/>